<evidence type="ECO:0000313" key="1">
    <source>
        <dbReference type="EnsemblMetazoa" id="CJA19523.1"/>
    </source>
</evidence>
<evidence type="ECO:0000313" key="2">
    <source>
        <dbReference type="Proteomes" id="UP000005237"/>
    </source>
</evidence>
<dbReference type="Proteomes" id="UP000005237">
    <property type="component" value="Unassembled WGS sequence"/>
</dbReference>
<sequence>MDSIIPIVKFVLAHYEGSPKKSTLDKKDLDVANSIIDILLDYGTGELEISSQTMYTKHDDDETGNDWDPEDEEGRAIIVYPPVPGNPNLVKFDDIFVEKKRVESAVAYYGSRKGNLNNGHRNRPNLATMKSRFSFISNIHRLDKIRDFEKNELKYSRKQTLKFVAYEFEKRVATLIDQGAILHDQTLRFLIKDIMKANNIELKFDA</sequence>
<dbReference type="AlphaFoldDB" id="A0A8R1E5F1"/>
<protein>
    <submittedName>
        <fullName evidence="1">Uncharacterized protein</fullName>
    </submittedName>
</protein>
<keyword evidence="2" id="KW-1185">Reference proteome</keyword>
<reference evidence="1" key="2">
    <citation type="submission" date="2022-06" db="UniProtKB">
        <authorList>
            <consortium name="EnsemblMetazoa"/>
        </authorList>
    </citation>
    <scope>IDENTIFICATION</scope>
    <source>
        <strain evidence="1">DF5081</strain>
    </source>
</reference>
<proteinExistence type="predicted"/>
<dbReference type="EnsemblMetazoa" id="CJA19523.1">
    <property type="protein sequence ID" value="CJA19523.1"/>
    <property type="gene ID" value="WBGene00175094"/>
</dbReference>
<reference evidence="2" key="1">
    <citation type="submission" date="2010-08" db="EMBL/GenBank/DDBJ databases">
        <authorList>
            <consortium name="Caenorhabditis japonica Sequencing Consortium"/>
            <person name="Wilson R.K."/>
        </authorList>
    </citation>
    <scope>NUCLEOTIDE SEQUENCE [LARGE SCALE GENOMIC DNA]</scope>
    <source>
        <strain evidence="2">DF5081</strain>
    </source>
</reference>
<accession>A0A8R1E5F1</accession>
<name>A0A8R1E5F1_CAEJA</name>
<organism evidence="1 2">
    <name type="scientific">Caenorhabditis japonica</name>
    <dbReference type="NCBI Taxonomy" id="281687"/>
    <lineage>
        <taxon>Eukaryota</taxon>
        <taxon>Metazoa</taxon>
        <taxon>Ecdysozoa</taxon>
        <taxon>Nematoda</taxon>
        <taxon>Chromadorea</taxon>
        <taxon>Rhabditida</taxon>
        <taxon>Rhabditina</taxon>
        <taxon>Rhabditomorpha</taxon>
        <taxon>Rhabditoidea</taxon>
        <taxon>Rhabditidae</taxon>
        <taxon>Peloderinae</taxon>
        <taxon>Caenorhabditis</taxon>
    </lineage>
</organism>